<dbReference type="GO" id="GO:0045259">
    <property type="term" value="C:proton-transporting ATP synthase complex"/>
    <property type="evidence" value="ECO:0007669"/>
    <property type="project" value="UniProtKB-KW"/>
</dbReference>
<keyword evidence="3" id="KW-0813">Transport</keyword>
<evidence type="ECO:0000256" key="1">
    <source>
        <dbReference type="ARBA" id="ARBA00004325"/>
    </source>
</evidence>
<keyword evidence="5" id="KW-0375">Hydrogen ion transport</keyword>
<comment type="similarity">
    <text evidence="2">Belongs to the ATPase g subunit family.</text>
</comment>
<evidence type="ECO:0000256" key="6">
    <source>
        <dbReference type="ARBA" id="ARBA00023065"/>
    </source>
</evidence>
<sequence>MFRVSKALYSVGVRHASTLNTAAATEKLGVAAKAAQEVAAKGFKSLQSTSSRFINMTGPVGYNLQVAKEIAKQVYVKEGLAPPTSAQLHQAKEQFQRSLDWTIIREMSLKEVAQKAVVGVEIAGFFFIGEVIGRRSLIGYDV</sequence>
<dbReference type="Proteomes" id="UP000193498">
    <property type="component" value="Unassembled WGS sequence"/>
</dbReference>
<dbReference type="GO" id="GO:0015078">
    <property type="term" value="F:proton transmembrane transporter activity"/>
    <property type="evidence" value="ECO:0007669"/>
    <property type="project" value="InterPro"/>
</dbReference>
<dbReference type="AlphaFoldDB" id="A0A1Y1XAX1"/>
<evidence type="ECO:0000256" key="7">
    <source>
        <dbReference type="ARBA" id="ARBA00023128"/>
    </source>
</evidence>
<evidence type="ECO:0000256" key="9">
    <source>
        <dbReference type="ARBA" id="ARBA00023310"/>
    </source>
</evidence>
<evidence type="ECO:0000313" key="11">
    <source>
        <dbReference type="Proteomes" id="UP000193498"/>
    </source>
</evidence>
<organism evidence="10 11">
    <name type="scientific">Basidiobolus meristosporus CBS 931.73</name>
    <dbReference type="NCBI Taxonomy" id="1314790"/>
    <lineage>
        <taxon>Eukaryota</taxon>
        <taxon>Fungi</taxon>
        <taxon>Fungi incertae sedis</taxon>
        <taxon>Zoopagomycota</taxon>
        <taxon>Entomophthoromycotina</taxon>
        <taxon>Basidiobolomycetes</taxon>
        <taxon>Basidiobolales</taxon>
        <taxon>Basidiobolaceae</taxon>
        <taxon>Basidiobolus</taxon>
    </lineage>
</organism>
<keyword evidence="6" id="KW-0406">Ion transport</keyword>
<keyword evidence="7" id="KW-0496">Mitochondrion</keyword>
<keyword evidence="11" id="KW-1185">Reference proteome</keyword>
<dbReference type="GO" id="GO:0031966">
    <property type="term" value="C:mitochondrial membrane"/>
    <property type="evidence" value="ECO:0007669"/>
    <property type="project" value="UniProtKB-SubCell"/>
</dbReference>
<dbReference type="OrthoDB" id="437at2759"/>
<evidence type="ECO:0000256" key="2">
    <source>
        <dbReference type="ARBA" id="ARBA00005699"/>
    </source>
</evidence>
<comment type="subcellular location">
    <subcellularLocation>
        <location evidence="1">Mitochondrion membrane</location>
    </subcellularLocation>
</comment>
<dbReference type="Pfam" id="PF04718">
    <property type="entry name" value="ATP-synt_G"/>
    <property type="match status" value="1"/>
</dbReference>
<comment type="caution">
    <text evidence="10">The sequence shown here is derived from an EMBL/GenBank/DDBJ whole genome shotgun (WGS) entry which is preliminary data.</text>
</comment>
<dbReference type="STRING" id="1314790.A0A1Y1XAX1"/>
<reference evidence="10 11" key="1">
    <citation type="submission" date="2016-07" db="EMBL/GenBank/DDBJ databases">
        <title>Pervasive Adenine N6-methylation of Active Genes in Fungi.</title>
        <authorList>
            <consortium name="DOE Joint Genome Institute"/>
            <person name="Mondo S.J."/>
            <person name="Dannebaum R.O."/>
            <person name="Kuo R.C."/>
            <person name="Labutti K."/>
            <person name="Haridas S."/>
            <person name="Kuo A."/>
            <person name="Salamov A."/>
            <person name="Ahrendt S.R."/>
            <person name="Lipzen A."/>
            <person name="Sullivan W."/>
            <person name="Andreopoulos W.B."/>
            <person name="Clum A."/>
            <person name="Lindquist E."/>
            <person name="Daum C."/>
            <person name="Ramamoorthy G.K."/>
            <person name="Gryganskyi A."/>
            <person name="Culley D."/>
            <person name="Magnuson J.K."/>
            <person name="James T.Y."/>
            <person name="O'Malley M.A."/>
            <person name="Stajich J.E."/>
            <person name="Spatafora J.W."/>
            <person name="Visel A."/>
            <person name="Grigoriev I.V."/>
        </authorList>
    </citation>
    <scope>NUCLEOTIDE SEQUENCE [LARGE SCALE GENOMIC DNA]</scope>
    <source>
        <strain evidence="10 11">CBS 931.73</strain>
    </source>
</reference>
<dbReference type="GO" id="GO:0015986">
    <property type="term" value="P:proton motive force-driven ATP synthesis"/>
    <property type="evidence" value="ECO:0007669"/>
    <property type="project" value="InterPro"/>
</dbReference>
<dbReference type="FunCoup" id="A0A1Y1XAX1">
    <property type="interactions" value="2"/>
</dbReference>
<protein>
    <submittedName>
        <fullName evidence="10">Uncharacterized protein</fullName>
    </submittedName>
</protein>
<gene>
    <name evidence="10" type="ORF">K493DRAFT_292186</name>
</gene>
<dbReference type="PANTHER" id="PTHR12386">
    <property type="entry name" value="ATP SYNTHASE SUBUNIT"/>
    <property type="match status" value="1"/>
</dbReference>
<dbReference type="InterPro" id="IPR006808">
    <property type="entry name" value="ATP_synth_F0_gsu_mt"/>
</dbReference>
<accession>A0A1Y1XAX1</accession>
<keyword evidence="8" id="KW-0472">Membrane</keyword>
<proteinExistence type="inferred from homology"/>
<evidence type="ECO:0000256" key="8">
    <source>
        <dbReference type="ARBA" id="ARBA00023136"/>
    </source>
</evidence>
<evidence type="ECO:0000256" key="4">
    <source>
        <dbReference type="ARBA" id="ARBA00022547"/>
    </source>
</evidence>
<name>A0A1Y1XAX1_9FUNG</name>
<evidence type="ECO:0000256" key="3">
    <source>
        <dbReference type="ARBA" id="ARBA00022448"/>
    </source>
</evidence>
<evidence type="ECO:0000256" key="5">
    <source>
        <dbReference type="ARBA" id="ARBA00022781"/>
    </source>
</evidence>
<keyword evidence="9" id="KW-0066">ATP synthesis</keyword>
<keyword evidence="4" id="KW-0138">CF(0)</keyword>
<evidence type="ECO:0000313" key="10">
    <source>
        <dbReference type="EMBL" id="ORX82902.1"/>
    </source>
</evidence>
<dbReference type="EMBL" id="MCFE01000656">
    <property type="protein sequence ID" value="ORX82902.1"/>
    <property type="molecule type" value="Genomic_DNA"/>
</dbReference>
<dbReference type="InParanoid" id="A0A1Y1XAX1"/>